<feature type="compositionally biased region" description="Basic residues" evidence="1">
    <location>
        <begin position="317"/>
        <end position="331"/>
    </location>
</feature>
<evidence type="ECO:0000313" key="4">
    <source>
        <dbReference type="Proteomes" id="UP001206925"/>
    </source>
</evidence>
<evidence type="ECO:0000313" key="3">
    <source>
        <dbReference type="EMBL" id="KAI7748222.1"/>
    </source>
</evidence>
<sequence length="652" mass="73050">KDFTISPDTDTKPVTSISNAKFLTTASPYQRFYDVNKGFLMEPSFDHKDDVAGSMFVDDRKFGANVVKSRVERYVSELGNAPAINLVVDLNKWCMKQSSCNVAESSVKKASDVEVIEKEGEYEFNDLVWGKVKNYPWWPGRIIDPSSATDEAMKHLKKDGFLVAYFGDQTFAFNELHNIKHFRVNFCKLESQSSDEVFVRGVNHALCEAARRVEFGLACLCLSEEVYDEVKSQIVVNSGIRKESSRIDGGDRFSTLNTFNPAMAVDFLQDLAKDPLGMNRLGVSTVRGQLSAFNRWKGYNQLQVNQVLHVTNSALHSKGKPKARGRPRKCKQLFNGGLSPSKKVRSLSDLMSTSNESVSDMEYKPKTRGRKRKAIESNGPVEGSQGQTAVDLMSTSNENVSDVEYLPKKRGRKRKAIESNGSVEGSQSQTTIDLMPTSNASVSDVEYKPKKRGRKRKPIESNGSVEGSQTQTQTAAEFLSQIYLAARNPMEGQHNLDSLVKFSSEYQNHRLIKDKNDEKIANQPETTEPDGFTGNKDSYLTDMTTVTESETSPKSNKENSATALTFKFTNLDTVPSVKKLHEIYRRYGALQETETRVFKKKKCVKLVFERKCDAEAAFSSSGKYSIFGPALVSYRLNFFPKLQKTDTGCRTT</sequence>
<dbReference type="Proteomes" id="UP001206925">
    <property type="component" value="Unassembled WGS sequence"/>
</dbReference>
<feature type="region of interest" description="Disordered" evidence="1">
    <location>
        <begin position="315"/>
        <end position="472"/>
    </location>
</feature>
<dbReference type="PROSITE" id="PS50812">
    <property type="entry name" value="PWWP"/>
    <property type="match status" value="1"/>
</dbReference>
<dbReference type="Gene3D" id="2.30.30.140">
    <property type="match status" value="1"/>
</dbReference>
<feature type="compositionally biased region" description="Polar residues" evidence="1">
    <location>
        <begin position="349"/>
        <end position="358"/>
    </location>
</feature>
<feature type="compositionally biased region" description="Polar residues" evidence="1">
    <location>
        <begin position="384"/>
        <end position="400"/>
    </location>
</feature>
<feature type="compositionally biased region" description="Polar residues" evidence="1">
    <location>
        <begin position="461"/>
        <end position="472"/>
    </location>
</feature>
<evidence type="ECO:0000259" key="2">
    <source>
        <dbReference type="PROSITE" id="PS50812"/>
    </source>
</evidence>
<dbReference type="InterPro" id="IPR053063">
    <property type="entry name" value="PWWP_domain_containing_PDP"/>
</dbReference>
<dbReference type="Pfam" id="PF00855">
    <property type="entry name" value="PWWP"/>
    <property type="match status" value="1"/>
</dbReference>
<dbReference type="PANTHER" id="PTHR42851:SF19">
    <property type="entry name" value="PWWP DOMAIN-CONTAINING PROTEIN 2-RELATED"/>
    <property type="match status" value="1"/>
</dbReference>
<proteinExistence type="predicted"/>
<feature type="non-terminal residue" evidence="3">
    <location>
        <position position="652"/>
    </location>
</feature>
<dbReference type="SUPFAM" id="SSF63748">
    <property type="entry name" value="Tudor/PWWP/MBT"/>
    <property type="match status" value="1"/>
</dbReference>
<dbReference type="AlphaFoldDB" id="A0AAD5CV75"/>
<dbReference type="SMART" id="SM00293">
    <property type="entry name" value="PWWP"/>
    <property type="match status" value="1"/>
</dbReference>
<keyword evidence="4" id="KW-1185">Reference proteome</keyword>
<name>A0AAD5CV75_AMBAR</name>
<reference evidence="3" key="1">
    <citation type="submission" date="2022-06" db="EMBL/GenBank/DDBJ databases">
        <title>Uncovering the hologenomic basis of an extraordinary plant invasion.</title>
        <authorList>
            <person name="Bieker V.C."/>
            <person name="Martin M.D."/>
            <person name="Gilbert T."/>
            <person name="Hodgins K."/>
            <person name="Battlay P."/>
            <person name="Petersen B."/>
            <person name="Wilson J."/>
        </authorList>
    </citation>
    <scope>NUCLEOTIDE SEQUENCE</scope>
    <source>
        <strain evidence="3">AA19_3_7</strain>
        <tissue evidence="3">Leaf</tissue>
    </source>
</reference>
<feature type="domain" description="PWWP" evidence="2">
    <location>
        <begin position="124"/>
        <end position="173"/>
    </location>
</feature>
<accession>A0AAD5CV75</accession>
<protein>
    <recommendedName>
        <fullName evidence="2">PWWP domain-containing protein</fullName>
    </recommendedName>
</protein>
<feature type="compositionally biased region" description="Polar residues" evidence="1">
    <location>
        <begin position="419"/>
        <end position="442"/>
    </location>
</feature>
<dbReference type="CDD" id="cd05162">
    <property type="entry name" value="PWWP"/>
    <property type="match status" value="1"/>
</dbReference>
<organism evidence="3 4">
    <name type="scientific">Ambrosia artemisiifolia</name>
    <name type="common">Common ragweed</name>
    <dbReference type="NCBI Taxonomy" id="4212"/>
    <lineage>
        <taxon>Eukaryota</taxon>
        <taxon>Viridiplantae</taxon>
        <taxon>Streptophyta</taxon>
        <taxon>Embryophyta</taxon>
        <taxon>Tracheophyta</taxon>
        <taxon>Spermatophyta</taxon>
        <taxon>Magnoliopsida</taxon>
        <taxon>eudicotyledons</taxon>
        <taxon>Gunneridae</taxon>
        <taxon>Pentapetalae</taxon>
        <taxon>asterids</taxon>
        <taxon>campanulids</taxon>
        <taxon>Asterales</taxon>
        <taxon>Asteraceae</taxon>
        <taxon>Asteroideae</taxon>
        <taxon>Heliantheae alliance</taxon>
        <taxon>Heliantheae</taxon>
        <taxon>Ambrosia</taxon>
    </lineage>
</organism>
<comment type="caution">
    <text evidence="3">The sequence shown here is derived from an EMBL/GenBank/DDBJ whole genome shotgun (WGS) entry which is preliminary data.</text>
</comment>
<dbReference type="EMBL" id="JAMZMK010006577">
    <property type="protein sequence ID" value="KAI7748222.1"/>
    <property type="molecule type" value="Genomic_DNA"/>
</dbReference>
<dbReference type="PANTHER" id="PTHR42851">
    <property type="entry name" value="ALDOLASE-RELATED"/>
    <property type="match status" value="1"/>
</dbReference>
<dbReference type="InterPro" id="IPR000313">
    <property type="entry name" value="PWWP_dom"/>
</dbReference>
<gene>
    <name evidence="3" type="ORF">M8C21_022011</name>
</gene>
<evidence type="ECO:0000256" key="1">
    <source>
        <dbReference type="SAM" id="MobiDB-lite"/>
    </source>
</evidence>